<comment type="caution">
    <text evidence="4">The sequence shown here is derived from an EMBL/GenBank/DDBJ whole genome shotgun (WGS) entry which is preliminary data.</text>
</comment>
<protein>
    <submittedName>
        <fullName evidence="4">DUF3794 domain-containing protein</fullName>
    </submittedName>
</protein>
<evidence type="ECO:0000256" key="1">
    <source>
        <dbReference type="SAM" id="MobiDB-lite"/>
    </source>
</evidence>
<dbReference type="EMBL" id="JAAKDE010000013">
    <property type="protein sequence ID" value="MBA2133302.1"/>
    <property type="molecule type" value="Genomic_DNA"/>
</dbReference>
<keyword evidence="2" id="KW-0812">Transmembrane</keyword>
<feature type="compositionally biased region" description="Basic and acidic residues" evidence="1">
    <location>
        <begin position="129"/>
        <end position="168"/>
    </location>
</feature>
<feature type="domain" description="SipL SPOCS" evidence="3">
    <location>
        <begin position="558"/>
        <end position="633"/>
    </location>
</feature>
<gene>
    <name evidence="4" type="ORF">G5B42_07070</name>
</gene>
<keyword evidence="5" id="KW-1185">Reference proteome</keyword>
<keyword evidence="2" id="KW-0472">Membrane</keyword>
<feature type="transmembrane region" description="Helical" evidence="2">
    <location>
        <begin position="6"/>
        <end position="25"/>
    </location>
</feature>
<dbReference type="InterPro" id="IPR024300">
    <property type="entry name" value="SipL_SPOCS_dom"/>
</dbReference>
<accession>A0A8J6HXK2</accession>
<evidence type="ECO:0000256" key="2">
    <source>
        <dbReference type="SAM" id="Phobius"/>
    </source>
</evidence>
<evidence type="ECO:0000313" key="5">
    <source>
        <dbReference type="Proteomes" id="UP000657177"/>
    </source>
</evidence>
<feature type="domain" description="SipL SPOCS" evidence="3">
    <location>
        <begin position="420"/>
        <end position="497"/>
    </location>
</feature>
<feature type="domain" description="SipL SPOCS" evidence="3">
    <location>
        <begin position="284"/>
        <end position="360"/>
    </location>
</feature>
<feature type="region of interest" description="Disordered" evidence="1">
    <location>
        <begin position="89"/>
        <end position="180"/>
    </location>
</feature>
<dbReference type="AlphaFoldDB" id="A0A8J6HXK2"/>
<sequence length="671" mass="75092">MELVLVIGAFLAIAALIALCTFWFFHLHRRYLVLADHDIVPTVADQDFSSPAPAPLAIRPCVSGENRGKKLLLSTTINMLDDEVVWPQSTVPDGQQSQEKESDGNEQTEFNQEKDDPKTKLLSLTIQKGAEEQPRADQPPRTEKELRVGEPPRTEEPLRTEAELRVEEQPAAEEQPRAAEPVEIDQHAQEGEGDPGILAAPSVRFPNEKEKGARVFVRKKKDGAVEKPETMCVQLDPEEAVPAERLEGGDRLMDPLVRAEVVIGEGTKQLLLETNVTLDRPTIKIRNITAEIRNLTTELIQDKVIIQGVLHKQIFFVGEDNIVHHQSEDVPFSTFIDIFGTEPGMNIQVQPVIETILFSLIRPTLLHQKVVVEFFVKVTESNQLNLVEGTGPLVRLDQVIGEGTKQELIEDTITLNVPALKIDDITAEIRDLTIEVIDDKVIIQGIIHKQIFFIGLDNIEYHQGEDLEFSTFLDIPGATAGMDVVVEPTIEFIHFELLDQNTLLQKIVVEFFVKVTESIQMNVALGPGALLKLDTVVGEDTKQLLVENTTTLSQPAIKIREIVAKVERLMAEVIEDKVIVQGIVHKQIFFINEDNLEIHQSEDVPFSTFVDIPGAVPGMDVRIKPVIETVLFELLDPTTLRQKVVVELFIKVTESQQLQVQVAAPYGPYYF</sequence>
<dbReference type="Pfam" id="PF12673">
    <property type="entry name" value="SipL"/>
    <property type="match status" value="3"/>
</dbReference>
<keyword evidence="2" id="KW-1133">Transmembrane helix</keyword>
<organism evidence="4 5">
    <name type="scientific">Capillibacterium thermochitinicola</name>
    <dbReference type="NCBI Taxonomy" id="2699427"/>
    <lineage>
        <taxon>Bacteria</taxon>
        <taxon>Bacillati</taxon>
        <taxon>Bacillota</taxon>
        <taxon>Capillibacterium</taxon>
    </lineage>
</organism>
<evidence type="ECO:0000313" key="4">
    <source>
        <dbReference type="EMBL" id="MBA2133302.1"/>
    </source>
</evidence>
<dbReference type="Proteomes" id="UP000657177">
    <property type="component" value="Unassembled WGS sequence"/>
</dbReference>
<name>A0A8J6HXK2_9FIRM</name>
<reference evidence="4" key="1">
    <citation type="submission" date="2020-06" db="EMBL/GenBank/DDBJ databases">
        <title>Novel chitinolytic bacterium.</title>
        <authorList>
            <person name="Ungkulpasvich U."/>
            <person name="Kosugi A."/>
            <person name="Uke A."/>
        </authorList>
    </citation>
    <scope>NUCLEOTIDE SEQUENCE</scope>
    <source>
        <strain evidence="4">UUS1-1</strain>
    </source>
</reference>
<evidence type="ECO:0000259" key="3">
    <source>
        <dbReference type="Pfam" id="PF12673"/>
    </source>
</evidence>
<dbReference type="RefSeq" id="WP_181339751.1">
    <property type="nucleotide sequence ID" value="NZ_JAAKDE010000013.1"/>
</dbReference>
<proteinExistence type="predicted"/>